<protein>
    <recommendedName>
        <fullName evidence="3">Transposase</fullName>
    </recommendedName>
</protein>
<reference evidence="1" key="1">
    <citation type="submission" date="2021-02" db="EMBL/GenBank/DDBJ databases">
        <authorList>
            <person name="Nowell W R."/>
        </authorList>
    </citation>
    <scope>NUCLEOTIDE SEQUENCE</scope>
</reference>
<dbReference type="Proteomes" id="UP000663864">
    <property type="component" value="Unassembled WGS sequence"/>
</dbReference>
<dbReference type="EMBL" id="CAJNOT010000156">
    <property type="protein sequence ID" value="CAF0869097.1"/>
    <property type="molecule type" value="Genomic_DNA"/>
</dbReference>
<evidence type="ECO:0000313" key="1">
    <source>
        <dbReference type="EMBL" id="CAF0869097.1"/>
    </source>
</evidence>
<evidence type="ECO:0000313" key="2">
    <source>
        <dbReference type="Proteomes" id="UP000663864"/>
    </source>
</evidence>
<organism evidence="1 2">
    <name type="scientific">Rotaria sordida</name>
    <dbReference type="NCBI Taxonomy" id="392033"/>
    <lineage>
        <taxon>Eukaryota</taxon>
        <taxon>Metazoa</taxon>
        <taxon>Spiralia</taxon>
        <taxon>Gnathifera</taxon>
        <taxon>Rotifera</taxon>
        <taxon>Eurotatoria</taxon>
        <taxon>Bdelloidea</taxon>
        <taxon>Philodinida</taxon>
        <taxon>Philodinidae</taxon>
        <taxon>Rotaria</taxon>
    </lineage>
</organism>
<dbReference type="Gene3D" id="3.30.420.10">
    <property type="entry name" value="Ribonuclease H-like superfamily/Ribonuclease H"/>
    <property type="match status" value="1"/>
</dbReference>
<accession>A0A813XJK7</accession>
<name>A0A813XJK7_9BILA</name>
<dbReference type="AlphaFoldDB" id="A0A813XJK7"/>
<comment type="caution">
    <text evidence="1">The sequence shown here is derived from an EMBL/GenBank/DDBJ whole genome shotgun (WGS) entry which is preliminary data.</text>
</comment>
<proteinExistence type="predicted"/>
<dbReference type="GO" id="GO:0003676">
    <property type="term" value="F:nucleic acid binding"/>
    <property type="evidence" value="ECO:0007669"/>
    <property type="project" value="InterPro"/>
</dbReference>
<evidence type="ECO:0008006" key="3">
    <source>
        <dbReference type="Google" id="ProtNLM"/>
    </source>
</evidence>
<sequence length="367" mass="43433">MADTYDIEEQRVIDRIRCIAFREARDAGATFIDRNWIADKVHRSIRFITDWWQKSYDQCFADYSNAGRKLKLSQASQDIIREASGRQGKSCSVVAKKIAEKQKEYVTRRTINNYRHREGLKPFHVIPKPLKSETHISDRLWLCDWLKDWTEEDFLHLAPSDEFYVWVVRRPNYQNDRVWAKSVDDIEEDERYREMVKNQPCIGIFVIFTAKRLHWVIKDKGESWTGQYFRDIILTEHVLPFLKNEENVIDPDEVIFIHDKAPCMRAYPTQHLLQDNDIKFWGNDIWPGNSPDLNVAEHIGTIIKDEVEKKMLSETRDSRYLEETLKMHLSDVLTNIETDSDLFETVLCSYPSRLRAVKNANGRHTDY</sequence>
<gene>
    <name evidence="1" type="ORF">ZHD862_LOCUS5788</name>
</gene>
<dbReference type="InterPro" id="IPR036397">
    <property type="entry name" value="RNaseH_sf"/>
</dbReference>